<keyword evidence="1" id="KW-0812">Transmembrane</keyword>
<organism evidence="2 3">
    <name type="scientific">Xenopus laevis</name>
    <name type="common">African clawed frog</name>
    <dbReference type="NCBI Taxonomy" id="8355"/>
    <lineage>
        <taxon>Eukaryota</taxon>
        <taxon>Metazoa</taxon>
        <taxon>Chordata</taxon>
        <taxon>Craniata</taxon>
        <taxon>Vertebrata</taxon>
        <taxon>Euteleostomi</taxon>
        <taxon>Amphibia</taxon>
        <taxon>Batrachia</taxon>
        <taxon>Anura</taxon>
        <taxon>Pipoidea</taxon>
        <taxon>Pipidae</taxon>
        <taxon>Xenopodinae</taxon>
        <taxon>Xenopus</taxon>
        <taxon>Xenopus</taxon>
    </lineage>
</organism>
<keyword evidence="1" id="KW-0472">Membrane</keyword>
<feature type="transmembrane region" description="Helical" evidence="1">
    <location>
        <begin position="40"/>
        <end position="63"/>
    </location>
</feature>
<gene>
    <name evidence="2" type="ORF">XELAEV_18047203mg</name>
</gene>
<sequence length="76" mass="8863">MRWRMSEDCKSPSFIALRSDAAVEMLLVPLRLLLHNLPRIILPYCHFPKLGLAVFCLQLYITFSTMYKATPLKYCL</sequence>
<evidence type="ECO:0000256" key="1">
    <source>
        <dbReference type="SAM" id="Phobius"/>
    </source>
</evidence>
<name>A0A974BUT7_XENLA</name>
<dbReference type="EMBL" id="CM004483">
    <property type="protein sequence ID" value="OCT61181.1"/>
    <property type="molecule type" value="Genomic_DNA"/>
</dbReference>
<protein>
    <submittedName>
        <fullName evidence="2">Uncharacterized protein</fullName>
    </submittedName>
</protein>
<keyword evidence="1" id="KW-1133">Transmembrane helix</keyword>
<evidence type="ECO:0000313" key="3">
    <source>
        <dbReference type="Proteomes" id="UP000694892"/>
    </source>
</evidence>
<dbReference type="Proteomes" id="UP000694892">
    <property type="component" value="Chromosome 9_10S"/>
</dbReference>
<reference evidence="3" key="1">
    <citation type="journal article" date="2016" name="Nature">
        <title>Genome evolution in the allotetraploid frog Xenopus laevis.</title>
        <authorList>
            <person name="Session A.M."/>
            <person name="Uno Y."/>
            <person name="Kwon T."/>
            <person name="Chapman J.A."/>
            <person name="Toyoda A."/>
            <person name="Takahashi S."/>
            <person name="Fukui A."/>
            <person name="Hikosaka A."/>
            <person name="Suzuki A."/>
            <person name="Kondo M."/>
            <person name="van Heeringen S.J."/>
            <person name="Quigley I."/>
            <person name="Heinz S."/>
            <person name="Ogino H."/>
            <person name="Ochi H."/>
            <person name="Hellsten U."/>
            <person name="Lyons J.B."/>
            <person name="Simakov O."/>
            <person name="Putnam N."/>
            <person name="Stites J."/>
            <person name="Kuroki Y."/>
            <person name="Tanaka T."/>
            <person name="Michiue T."/>
            <person name="Watanabe M."/>
            <person name="Bogdanovic O."/>
            <person name="Lister R."/>
            <person name="Georgiou G."/>
            <person name="Paranjpe S.S."/>
            <person name="van Kruijsbergen I."/>
            <person name="Shu S."/>
            <person name="Carlson J."/>
            <person name="Kinoshita T."/>
            <person name="Ohta Y."/>
            <person name="Mawaribuchi S."/>
            <person name="Jenkins J."/>
            <person name="Grimwood J."/>
            <person name="Schmutz J."/>
            <person name="Mitros T."/>
            <person name="Mozaffari S.V."/>
            <person name="Suzuki Y."/>
            <person name="Haramoto Y."/>
            <person name="Yamamoto T.S."/>
            <person name="Takagi C."/>
            <person name="Heald R."/>
            <person name="Miller K."/>
            <person name="Haudenschild C."/>
            <person name="Kitzman J."/>
            <person name="Nakayama T."/>
            <person name="Izutsu Y."/>
            <person name="Robert J."/>
            <person name="Fortriede J."/>
            <person name="Burns K."/>
            <person name="Lotay V."/>
            <person name="Karimi K."/>
            <person name="Yasuoka Y."/>
            <person name="Dichmann D.S."/>
            <person name="Flajnik M.F."/>
            <person name="Houston D.W."/>
            <person name="Shendure J."/>
            <person name="DuPasquier L."/>
            <person name="Vize P.D."/>
            <person name="Zorn A.M."/>
            <person name="Ito M."/>
            <person name="Marcotte E.M."/>
            <person name="Wallingford J.B."/>
            <person name="Ito Y."/>
            <person name="Asashima M."/>
            <person name="Ueno N."/>
            <person name="Matsuda Y."/>
            <person name="Veenstra G.J."/>
            <person name="Fujiyama A."/>
            <person name="Harland R.M."/>
            <person name="Taira M."/>
            <person name="Rokhsar D.S."/>
        </authorList>
    </citation>
    <scope>NUCLEOTIDE SEQUENCE [LARGE SCALE GENOMIC DNA]</scope>
    <source>
        <strain evidence="3">J</strain>
    </source>
</reference>
<evidence type="ECO:0000313" key="2">
    <source>
        <dbReference type="EMBL" id="OCT61181.1"/>
    </source>
</evidence>
<proteinExistence type="predicted"/>
<dbReference type="AlphaFoldDB" id="A0A974BUT7"/>
<accession>A0A974BUT7</accession>